<dbReference type="InterPro" id="IPR045893">
    <property type="entry name" value="FREE1"/>
</dbReference>
<keyword evidence="1" id="KW-0479">Metal-binding</keyword>
<evidence type="ECO:0000256" key="3">
    <source>
        <dbReference type="ARBA" id="ARBA00022833"/>
    </source>
</evidence>
<organism evidence="6 7">
    <name type="scientific">Miscanthus lutarioriparius</name>
    <dbReference type="NCBI Taxonomy" id="422564"/>
    <lineage>
        <taxon>Eukaryota</taxon>
        <taxon>Viridiplantae</taxon>
        <taxon>Streptophyta</taxon>
        <taxon>Embryophyta</taxon>
        <taxon>Tracheophyta</taxon>
        <taxon>Spermatophyta</taxon>
        <taxon>Magnoliopsida</taxon>
        <taxon>Liliopsida</taxon>
        <taxon>Poales</taxon>
        <taxon>Poaceae</taxon>
        <taxon>PACMAD clade</taxon>
        <taxon>Panicoideae</taxon>
        <taxon>Andropogonodae</taxon>
        <taxon>Andropogoneae</taxon>
        <taxon>Saccharinae</taxon>
        <taxon>Miscanthus</taxon>
    </lineage>
</organism>
<dbReference type="GO" id="GO:0000813">
    <property type="term" value="C:ESCRT I complex"/>
    <property type="evidence" value="ECO:0007669"/>
    <property type="project" value="TreeGrafter"/>
</dbReference>
<keyword evidence="2 4" id="KW-0863">Zinc-finger</keyword>
<dbReference type="SUPFAM" id="SSF57903">
    <property type="entry name" value="FYVE/PHD zinc finger"/>
    <property type="match status" value="1"/>
</dbReference>
<dbReference type="PANTHER" id="PTHR46977">
    <property type="entry name" value="PROTEIN FREE1"/>
    <property type="match status" value="1"/>
</dbReference>
<dbReference type="Proteomes" id="UP000604825">
    <property type="component" value="Unassembled WGS sequence"/>
</dbReference>
<dbReference type="OrthoDB" id="660555at2759"/>
<dbReference type="GO" id="GO:0070676">
    <property type="term" value="P:intralumenal vesicle formation"/>
    <property type="evidence" value="ECO:0007669"/>
    <property type="project" value="TreeGrafter"/>
</dbReference>
<protein>
    <recommendedName>
        <fullName evidence="5">FYVE-type domain-containing protein</fullName>
    </recommendedName>
</protein>
<evidence type="ECO:0000259" key="5">
    <source>
        <dbReference type="PROSITE" id="PS50178"/>
    </source>
</evidence>
<proteinExistence type="predicted"/>
<evidence type="ECO:0000256" key="2">
    <source>
        <dbReference type="ARBA" id="ARBA00022771"/>
    </source>
</evidence>
<name>A0A811PSR0_9POAL</name>
<accession>A0A811PSR0</accession>
<dbReference type="PROSITE" id="PS50178">
    <property type="entry name" value="ZF_FYVE"/>
    <property type="match status" value="1"/>
</dbReference>
<evidence type="ECO:0000256" key="4">
    <source>
        <dbReference type="PROSITE-ProRule" id="PRU00091"/>
    </source>
</evidence>
<evidence type="ECO:0000313" key="7">
    <source>
        <dbReference type="Proteomes" id="UP000604825"/>
    </source>
</evidence>
<dbReference type="GO" id="GO:0043130">
    <property type="term" value="F:ubiquitin binding"/>
    <property type="evidence" value="ECO:0007669"/>
    <property type="project" value="InterPro"/>
</dbReference>
<gene>
    <name evidence="6" type="ORF">NCGR_LOCUS31178</name>
</gene>
<dbReference type="Gene3D" id="3.30.40.10">
    <property type="entry name" value="Zinc/RING finger domain, C3HC4 (zinc finger)"/>
    <property type="match status" value="1"/>
</dbReference>
<dbReference type="GO" id="GO:0036258">
    <property type="term" value="P:multivesicular body assembly"/>
    <property type="evidence" value="ECO:0007669"/>
    <property type="project" value="InterPro"/>
</dbReference>
<evidence type="ECO:0000256" key="1">
    <source>
        <dbReference type="ARBA" id="ARBA00022723"/>
    </source>
</evidence>
<dbReference type="InterPro" id="IPR000306">
    <property type="entry name" value="Znf_FYVE"/>
</dbReference>
<sequence length="180" mass="20606">MVGLDGIQMLDPNTGRRIYPLETVTRWDVLDSSIFAFWSKSSVDVEAKRIRLKSNAIHPTPFLTHHKLLIVVVLTSVLSTFFGLQFKEMGGSSISRSRAIADVAKPAEQQNERRKIFLDWRNLMKPMNEEKDHWVPDEAVSKCTACAADFSAFNRRHHCRNCGDIFCDKCTQGRTPEYRC</sequence>
<dbReference type="GO" id="GO:0031902">
    <property type="term" value="C:late endosome membrane"/>
    <property type="evidence" value="ECO:0007669"/>
    <property type="project" value="TreeGrafter"/>
</dbReference>
<dbReference type="AlphaFoldDB" id="A0A811PSR0"/>
<feature type="domain" description="FYVE-type" evidence="5">
    <location>
        <begin position="137"/>
        <end position="171"/>
    </location>
</feature>
<dbReference type="InterPro" id="IPR013083">
    <property type="entry name" value="Znf_RING/FYVE/PHD"/>
</dbReference>
<dbReference type="InterPro" id="IPR011011">
    <property type="entry name" value="Znf_FYVE_PHD"/>
</dbReference>
<evidence type="ECO:0000313" key="6">
    <source>
        <dbReference type="EMBL" id="CAD6246946.1"/>
    </source>
</evidence>
<keyword evidence="7" id="KW-1185">Reference proteome</keyword>
<dbReference type="PANTHER" id="PTHR46977:SF1">
    <property type="entry name" value="PROTEIN FREE1"/>
    <property type="match status" value="1"/>
</dbReference>
<dbReference type="InterPro" id="IPR017455">
    <property type="entry name" value="Znf_FYVE-rel"/>
</dbReference>
<reference evidence="6" key="1">
    <citation type="submission" date="2020-10" db="EMBL/GenBank/DDBJ databases">
        <authorList>
            <person name="Han B."/>
            <person name="Lu T."/>
            <person name="Zhao Q."/>
            <person name="Huang X."/>
            <person name="Zhao Y."/>
        </authorList>
    </citation>
    <scope>NUCLEOTIDE SEQUENCE</scope>
</reference>
<dbReference type="SMART" id="SM00064">
    <property type="entry name" value="FYVE"/>
    <property type="match status" value="1"/>
</dbReference>
<keyword evidence="3" id="KW-0862">Zinc</keyword>
<comment type="caution">
    <text evidence="6">The sequence shown here is derived from an EMBL/GenBank/DDBJ whole genome shotgun (WGS) entry which is preliminary data.</text>
</comment>
<dbReference type="EMBL" id="CAJGYO010000007">
    <property type="protein sequence ID" value="CAD6246946.1"/>
    <property type="molecule type" value="Genomic_DNA"/>
</dbReference>
<dbReference type="GO" id="GO:0008270">
    <property type="term" value="F:zinc ion binding"/>
    <property type="evidence" value="ECO:0007669"/>
    <property type="project" value="UniProtKB-KW"/>
</dbReference>
<dbReference type="Pfam" id="PF01363">
    <property type="entry name" value="FYVE"/>
    <property type="match status" value="1"/>
</dbReference>